<evidence type="ECO:0000256" key="7">
    <source>
        <dbReference type="ARBA" id="ARBA00022989"/>
    </source>
</evidence>
<dbReference type="AlphaFoldDB" id="A0A4D6C1X8"/>
<proteinExistence type="inferred from homology"/>
<feature type="transmembrane region" description="Helical" evidence="9">
    <location>
        <begin position="67"/>
        <end position="86"/>
    </location>
</feature>
<geneLocation type="chloroplast" evidence="10"/>
<evidence type="ECO:0000256" key="9">
    <source>
        <dbReference type="HAMAP-Rule" id="MF_00437"/>
    </source>
</evidence>
<keyword evidence="7 9" id="KW-1133">Transmembrane helix</keyword>
<protein>
    <recommendedName>
        <fullName evidence="4 9">Photosystem I assembly protein Ycf4</fullName>
    </recommendedName>
</protein>
<feature type="transmembrane region" description="Helical" evidence="9">
    <location>
        <begin position="26"/>
        <end position="47"/>
    </location>
</feature>
<sequence length="188" mass="21416">MDSQSRDSTVGVRRDRVIGSRSAENYWWASVLTVGSIGFLFTGLSSFYKFNLLPIIHAEEIQFLPQGLVMCFYGSLGLVTAGYLWLTMLWKVGDGYNEFDKINGTLHLFRWGFPGKDRRVDVKFPLQDVEGVFIRRNNGFGEQQMLCIRLRGRREVPLLGLNTLESQNKVEGWAADLARFLNVPLVMS</sequence>
<keyword evidence="10" id="KW-0934">Plastid</keyword>
<evidence type="ECO:0000256" key="3">
    <source>
        <dbReference type="ARBA" id="ARBA00008198"/>
    </source>
</evidence>
<gene>
    <name evidence="9 10" type="primary">ycf4</name>
</gene>
<evidence type="ECO:0000256" key="1">
    <source>
        <dbReference type="ARBA" id="ARBA00002862"/>
    </source>
</evidence>
<keyword evidence="8 9" id="KW-0472">Membrane</keyword>
<keyword evidence="5 9" id="KW-0602">Photosynthesis</keyword>
<reference evidence="10" key="1">
    <citation type="journal article" date="2019" name="Genome Biol. Evol.">
        <title>Tracing the Evolution of the Plastome and Mitogenome in the Chloropicophyceae Uncovered Convergent tRNA Gene Losses and a Variant Plastid Genetic Code.</title>
        <authorList>
            <person name="Turmel M."/>
            <person name="Dos Santos A.L."/>
            <person name="Otis C."/>
            <person name="Sergerie R."/>
            <person name="Lemieux C."/>
        </authorList>
    </citation>
    <scope>NUCLEOTIDE SEQUENCE</scope>
</reference>
<evidence type="ECO:0000256" key="5">
    <source>
        <dbReference type="ARBA" id="ARBA00022531"/>
    </source>
</evidence>
<dbReference type="GO" id="GO:0015979">
    <property type="term" value="P:photosynthesis"/>
    <property type="evidence" value="ECO:0007669"/>
    <property type="project" value="UniProtKB-UniRule"/>
</dbReference>
<name>A0A4D6C1X8_9CHLO</name>
<comment type="function">
    <text evidence="1 9">Seems to be required for the assembly of the photosystem I complex.</text>
</comment>
<dbReference type="Pfam" id="PF02392">
    <property type="entry name" value="Ycf4"/>
    <property type="match status" value="1"/>
</dbReference>
<comment type="similarity">
    <text evidence="3 9">Belongs to the Ycf4 family.</text>
</comment>
<evidence type="ECO:0000256" key="2">
    <source>
        <dbReference type="ARBA" id="ARBA00004141"/>
    </source>
</evidence>
<accession>A0A4D6C1X8</accession>
<keyword evidence="9" id="KW-0793">Thylakoid</keyword>
<keyword evidence="6 9" id="KW-0812">Transmembrane</keyword>
<keyword evidence="10" id="KW-0150">Chloroplast</keyword>
<dbReference type="GO" id="GO:0009522">
    <property type="term" value="C:photosystem I"/>
    <property type="evidence" value="ECO:0007669"/>
    <property type="project" value="InterPro"/>
</dbReference>
<dbReference type="InterPro" id="IPR003359">
    <property type="entry name" value="PSI_Ycf4_assembly"/>
</dbReference>
<dbReference type="EMBL" id="MK085988">
    <property type="protein sequence ID" value="QBX97814.1"/>
    <property type="molecule type" value="Genomic_DNA"/>
</dbReference>
<evidence type="ECO:0000256" key="6">
    <source>
        <dbReference type="ARBA" id="ARBA00022692"/>
    </source>
</evidence>
<dbReference type="HAMAP" id="MF_00437">
    <property type="entry name" value="Ycf4"/>
    <property type="match status" value="1"/>
</dbReference>
<evidence type="ECO:0000313" key="10">
    <source>
        <dbReference type="EMBL" id="QBX97814.1"/>
    </source>
</evidence>
<evidence type="ECO:0000256" key="4">
    <source>
        <dbReference type="ARBA" id="ARBA00015395"/>
    </source>
</evidence>
<dbReference type="GO" id="GO:0009535">
    <property type="term" value="C:chloroplast thylakoid membrane"/>
    <property type="evidence" value="ECO:0007669"/>
    <property type="project" value="UniProtKB-SubCell"/>
</dbReference>
<comment type="subcellular location">
    <subcellularLocation>
        <location evidence="2">Membrane</location>
        <topology evidence="2">Multi-pass membrane protein</topology>
    </subcellularLocation>
    <subcellularLocation>
        <location evidence="9">Plastid</location>
        <location evidence="9">Chloroplast thylakoid membrane</location>
        <topology evidence="9">Multi-pass membrane protein</topology>
    </subcellularLocation>
</comment>
<evidence type="ECO:0000256" key="8">
    <source>
        <dbReference type="ARBA" id="ARBA00023136"/>
    </source>
</evidence>
<organism evidence="10">
    <name type="scientific">Chloroparvula sp. RCC696</name>
    <dbReference type="NCBI Taxonomy" id="2565275"/>
    <lineage>
        <taxon>Eukaryota</taxon>
        <taxon>Viridiplantae</taxon>
        <taxon>Chlorophyta</taxon>
        <taxon>Chloropicophyceae</taxon>
        <taxon>Chloropicales</taxon>
        <taxon>Chloropicaceae</taxon>
        <taxon>Chloroparvula</taxon>
    </lineage>
</organism>